<dbReference type="GO" id="GO:0044718">
    <property type="term" value="P:siderophore transmembrane transport"/>
    <property type="evidence" value="ECO:0007669"/>
    <property type="project" value="TreeGrafter"/>
</dbReference>
<sequence length="1115" mass="122627">MSRFLLVFGCLCAVFSSAWAQSRTVTGTVTGAEDNGPLPGVSILVKGTTKGTVSDVDGNYSLSIPESDAILVFSYVGFKAQEVAVGSQSQIDVALEYEQTELNEVVVTALGIQREEKSLGYAVTSVSAKDLVTTGSTNFGSALYGKAAGVKISTAPGGATSAVNVQIRGVNSLNYNTQPLYVVDGVQIRNSGQSGSGGINNGGYWNDQKIRGNGLLDINPEDIESLTVLKGASATALYGSEAANGVIVITTKKGTKQKGLGVDVNYTHTIEEVAFTPKYQNVYGPGYDRETNFLVGADEDGWIHYDSNGDGVNDAKRPNYRAYGQFGPKMDGQTVEWWDGSMRSYSAQPDNFKELFEKGHSSTLNAAISNQSEKGAFRLSYTRTDYKAIQRNSNQQKNIFNLNSTLKLNKKLSVDLVASYINTEIHNRPELINRVVGNYDGFFSRADDMSVYLDKYQTSEGYKYVPYNLNVRNPEEALKHNIRAGSLMDYMWRNFKNSEDELQNRLISSMTINYDINSNLKLRGRIGNDFTSTSIEKKEYNEYSSAFNQPTSSTGSYNMAEGRYSIVYGDALLTYSKEINSDIKASVSGGLQGRHEKYLDQSTGTRSGLVLENWFSINNSFNATLDAKVNRGELIKYAYLGIANFSFRDYLFIEGTVRQEYSSSLPAKNNSYFYPSVNAGFVFTEAFTMPTFMDYGKLRASYGIVGNSPQRYLANIAYSQSVLQTSTNGSVPSLSADTNYGNEDISPEQKFETEFGLELSMLNSRLGLDVTYYFSRVEDQLLQANLAPSTGATSRLYNVGELRSKGIEVAINSTPVMGTVRWDARFNFAINRTKVHKLAEGIPELVARDLDGGAVQVKADEGDLLGNIYVHPRATDEDGNYIIGENGLYVIDQQSYVKAGNVQPKVIGGFANTVSYKGFSLDMMIDYRLGGQIVSTPLLYGKNAGMYENTLAFRDEANGGLPYYIDANNGNKKVLLSNHNEAAPDGSRVYHNGMVLNGVTADGKKNTTVVDAPAYYMNSYGWSSGWYEDGAVYDNSFVKLREVALTYHLPKDFVQKIKLQRLSVSLIGRNLFYIYRTLDNLDPEAPVGSHWSSQGIDEGSTAANRSYGFSLRASF</sequence>
<name>A0AAW9SAN2_9BACT</name>
<dbReference type="NCBIfam" id="TIGR04057">
    <property type="entry name" value="SusC_RagA_signa"/>
    <property type="match status" value="1"/>
</dbReference>
<dbReference type="InterPro" id="IPR036942">
    <property type="entry name" value="Beta-barrel_TonB_sf"/>
</dbReference>
<feature type="chain" id="PRO_5043600567" evidence="9">
    <location>
        <begin position="21"/>
        <end position="1115"/>
    </location>
</feature>
<dbReference type="RefSeq" id="WP_346822155.1">
    <property type="nucleotide sequence ID" value="NZ_JBDKWZ010000008.1"/>
</dbReference>
<dbReference type="PANTHER" id="PTHR30069:SF29">
    <property type="entry name" value="HEMOGLOBIN AND HEMOGLOBIN-HAPTOGLOBIN-BINDING PROTEIN 1-RELATED"/>
    <property type="match status" value="1"/>
</dbReference>
<organism evidence="11 12">
    <name type="scientific">Rapidithrix thailandica</name>
    <dbReference type="NCBI Taxonomy" id="413964"/>
    <lineage>
        <taxon>Bacteria</taxon>
        <taxon>Pseudomonadati</taxon>
        <taxon>Bacteroidota</taxon>
        <taxon>Cytophagia</taxon>
        <taxon>Cytophagales</taxon>
        <taxon>Flammeovirgaceae</taxon>
        <taxon>Rapidithrix</taxon>
    </lineage>
</organism>
<evidence type="ECO:0000313" key="12">
    <source>
        <dbReference type="Proteomes" id="UP001403385"/>
    </source>
</evidence>
<dbReference type="PROSITE" id="PS52016">
    <property type="entry name" value="TONB_DEPENDENT_REC_3"/>
    <property type="match status" value="1"/>
</dbReference>
<keyword evidence="5 9" id="KW-0732">Signal</keyword>
<feature type="domain" description="TonB-dependent receptor plug" evidence="10">
    <location>
        <begin position="118"/>
        <end position="246"/>
    </location>
</feature>
<dbReference type="Gene3D" id="2.60.40.1120">
    <property type="entry name" value="Carboxypeptidase-like, regulatory domain"/>
    <property type="match status" value="1"/>
</dbReference>
<dbReference type="Gene3D" id="2.40.170.20">
    <property type="entry name" value="TonB-dependent receptor, beta-barrel domain"/>
    <property type="match status" value="1"/>
</dbReference>
<dbReference type="NCBIfam" id="TIGR04056">
    <property type="entry name" value="OMP_RagA_SusC"/>
    <property type="match status" value="1"/>
</dbReference>
<accession>A0AAW9SAN2</accession>
<proteinExistence type="inferred from homology"/>
<dbReference type="Pfam" id="PF07715">
    <property type="entry name" value="Plug"/>
    <property type="match status" value="1"/>
</dbReference>
<dbReference type="GO" id="GO:0015344">
    <property type="term" value="F:siderophore uptake transmembrane transporter activity"/>
    <property type="evidence" value="ECO:0007669"/>
    <property type="project" value="TreeGrafter"/>
</dbReference>
<comment type="similarity">
    <text evidence="8">Belongs to the TonB-dependent receptor family.</text>
</comment>
<dbReference type="AlphaFoldDB" id="A0AAW9SAN2"/>
<evidence type="ECO:0000256" key="2">
    <source>
        <dbReference type="ARBA" id="ARBA00022448"/>
    </source>
</evidence>
<evidence type="ECO:0000256" key="8">
    <source>
        <dbReference type="PROSITE-ProRule" id="PRU01360"/>
    </source>
</evidence>
<dbReference type="EMBL" id="JBDKWZ010000008">
    <property type="protein sequence ID" value="MEN7549379.1"/>
    <property type="molecule type" value="Genomic_DNA"/>
</dbReference>
<evidence type="ECO:0000259" key="10">
    <source>
        <dbReference type="Pfam" id="PF07715"/>
    </source>
</evidence>
<evidence type="ECO:0000256" key="4">
    <source>
        <dbReference type="ARBA" id="ARBA00022692"/>
    </source>
</evidence>
<dbReference type="Pfam" id="PF13715">
    <property type="entry name" value="CarbopepD_reg_2"/>
    <property type="match status" value="1"/>
</dbReference>
<dbReference type="PANTHER" id="PTHR30069">
    <property type="entry name" value="TONB-DEPENDENT OUTER MEMBRANE RECEPTOR"/>
    <property type="match status" value="1"/>
</dbReference>
<evidence type="ECO:0000256" key="9">
    <source>
        <dbReference type="SAM" id="SignalP"/>
    </source>
</evidence>
<comment type="caution">
    <text evidence="11">The sequence shown here is derived from an EMBL/GenBank/DDBJ whole genome shotgun (WGS) entry which is preliminary data.</text>
</comment>
<comment type="subcellular location">
    <subcellularLocation>
        <location evidence="1 8">Cell outer membrane</location>
        <topology evidence="1 8">Multi-pass membrane protein</topology>
    </subcellularLocation>
</comment>
<dbReference type="InterPro" id="IPR023996">
    <property type="entry name" value="TonB-dep_OMP_SusC/RagA"/>
</dbReference>
<dbReference type="InterPro" id="IPR039426">
    <property type="entry name" value="TonB-dep_rcpt-like"/>
</dbReference>
<evidence type="ECO:0000256" key="7">
    <source>
        <dbReference type="ARBA" id="ARBA00023237"/>
    </source>
</evidence>
<dbReference type="InterPro" id="IPR037066">
    <property type="entry name" value="Plug_dom_sf"/>
</dbReference>
<dbReference type="FunFam" id="2.60.40.1120:FF:000003">
    <property type="entry name" value="Outer membrane protein Omp121"/>
    <property type="match status" value="1"/>
</dbReference>
<evidence type="ECO:0000256" key="1">
    <source>
        <dbReference type="ARBA" id="ARBA00004571"/>
    </source>
</evidence>
<feature type="signal peptide" evidence="9">
    <location>
        <begin position="1"/>
        <end position="20"/>
    </location>
</feature>
<dbReference type="SUPFAM" id="SSF56935">
    <property type="entry name" value="Porins"/>
    <property type="match status" value="1"/>
</dbReference>
<dbReference type="Proteomes" id="UP001403385">
    <property type="component" value="Unassembled WGS sequence"/>
</dbReference>
<protein>
    <submittedName>
        <fullName evidence="11">SusC/RagA family TonB-linked outer membrane protein</fullName>
    </submittedName>
</protein>
<evidence type="ECO:0000256" key="5">
    <source>
        <dbReference type="ARBA" id="ARBA00022729"/>
    </source>
</evidence>
<reference evidence="11 12" key="1">
    <citation type="submission" date="2024-04" db="EMBL/GenBank/DDBJ databases">
        <title>Novel genus in family Flammeovirgaceae.</title>
        <authorList>
            <person name="Nguyen T.H."/>
            <person name="Vuong T.Q."/>
            <person name="Le H."/>
            <person name="Kim S.-G."/>
        </authorList>
    </citation>
    <scope>NUCLEOTIDE SEQUENCE [LARGE SCALE GENOMIC DNA]</scope>
    <source>
        <strain evidence="11 12">JCM 23209</strain>
    </source>
</reference>
<gene>
    <name evidence="11" type="ORF">AAG747_15755</name>
</gene>
<keyword evidence="6 8" id="KW-0472">Membrane</keyword>
<evidence type="ECO:0000256" key="6">
    <source>
        <dbReference type="ARBA" id="ARBA00023136"/>
    </source>
</evidence>
<keyword evidence="2 8" id="KW-0813">Transport</keyword>
<keyword evidence="12" id="KW-1185">Reference proteome</keyword>
<evidence type="ECO:0000256" key="3">
    <source>
        <dbReference type="ARBA" id="ARBA00022452"/>
    </source>
</evidence>
<keyword evidence="4 8" id="KW-0812">Transmembrane</keyword>
<dbReference type="GO" id="GO:0009279">
    <property type="term" value="C:cell outer membrane"/>
    <property type="evidence" value="ECO:0007669"/>
    <property type="project" value="UniProtKB-SubCell"/>
</dbReference>
<keyword evidence="3 8" id="KW-1134">Transmembrane beta strand</keyword>
<dbReference type="InterPro" id="IPR008969">
    <property type="entry name" value="CarboxyPept-like_regulatory"/>
</dbReference>
<dbReference type="InterPro" id="IPR012910">
    <property type="entry name" value="Plug_dom"/>
</dbReference>
<dbReference type="Gene3D" id="2.170.130.10">
    <property type="entry name" value="TonB-dependent receptor, plug domain"/>
    <property type="match status" value="1"/>
</dbReference>
<keyword evidence="7 8" id="KW-0998">Cell outer membrane</keyword>
<dbReference type="InterPro" id="IPR023997">
    <property type="entry name" value="TonB-dep_OMP_SusC/RagA_CS"/>
</dbReference>
<dbReference type="SUPFAM" id="SSF49464">
    <property type="entry name" value="Carboxypeptidase regulatory domain-like"/>
    <property type="match status" value="1"/>
</dbReference>
<evidence type="ECO:0000313" key="11">
    <source>
        <dbReference type="EMBL" id="MEN7549379.1"/>
    </source>
</evidence>